<keyword evidence="2" id="KW-0067">ATP-binding</keyword>
<feature type="binding site" evidence="2">
    <location>
        <position position="116"/>
    </location>
    <ligand>
        <name>Mg(2+)</name>
        <dbReference type="ChEBI" id="CHEBI:18420"/>
    </ligand>
</feature>
<comment type="subcellular location">
    <subcellularLocation>
        <location evidence="2">Cytoplasm</location>
    </subcellularLocation>
</comment>
<feature type="binding site" evidence="2">
    <location>
        <begin position="12"/>
        <end position="17"/>
    </location>
    <ligand>
        <name>ATP</name>
        <dbReference type="ChEBI" id="CHEBI:30616"/>
    </ligand>
</feature>
<protein>
    <recommendedName>
        <fullName evidence="2">ATP-dependent dethiobiotin synthetase BioD</fullName>
        <ecNumber evidence="2">6.3.3.3</ecNumber>
    </recommendedName>
    <alternativeName>
        <fullName evidence="2">DTB synthetase</fullName>
        <shortName evidence="2">DTBS</shortName>
    </alternativeName>
    <alternativeName>
        <fullName evidence="2">Dethiobiotin synthase</fullName>
    </alternativeName>
</protein>
<accession>A0ABX1R0D9</accession>
<dbReference type="RefSeq" id="WP_169209947.1">
    <property type="nucleotide sequence ID" value="NZ_JAATNW010000003.1"/>
</dbReference>
<comment type="function">
    <text evidence="2">Catalyzes a mechanistically unusual reaction, the ATP-dependent insertion of CO2 between the N7 and N8 nitrogen atoms of 7,8-diaminopelargonic acid (DAPA, also called 7,8-diammoniononanoate) to form a ureido ring.</text>
</comment>
<feature type="binding site" evidence="2">
    <location>
        <position position="16"/>
    </location>
    <ligand>
        <name>Mg(2+)</name>
        <dbReference type="ChEBI" id="CHEBI:18420"/>
    </ligand>
</feature>
<keyword evidence="2" id="KW-0479">Metal-binding</keyword>
<keyword evidence="2" id="KW-0547">Nucleotide-binding</keyword>
<comment type="subunit">
    <text evidence="2">Homodimer.</text>
</comment>
<feature type="binding site" evidence="2">
    <location>
        <begin position="205"/>
        <end position="207"/>
    </location>
    <ligand>
        <name>ATP</name>
        <dbReference type="ChEBI" id="CHEBI:30616"/>
    </ligand>
</feature>
<proteinExistence type="inferred from homology"/>
<feature type="binding site" evidence="2">
    <location>
        <begin position="176"/>
        <end position="177"/>
    </location>
    <ligand>
        <name>ATP</name>
        <dbReference type="ChEBI" id="CHEBI:30616"/>
    </ligand>
</feature>
<evidence type="ECO:0000256" key="1">
    <source>
        <dbReference type="ARBA" id="ARBA00022756"/>
    </source>
</evidence>
<sequence>MQQYFVTGTDTEVGKTYVSEYLLKAASHIGLTSLGYKPVSAGCERKGQQLINEDARKLQQASSISLPIEHINPVAFEPAIAPHIAAELANRDIEIEVIDTGLQQLRQHHPDILLVEGAGGWRLPIGQGHLLSDVVKYWQMEVIIVVGMRLGCLNHALLTAQAIQADGLQIKGWIANQLSLDMPCYRENIQTLEMMIAAPKLAEIPFGQPHSQAVLAELAQIFS</sequence>
<dbReference type="CDD" id="cd03109">
    <property type="entry name" value="DTBS"/>
    <property type="match status" value="1"/>
</dbReference>
<feature type="binding site" evidence="2">
    <location>
        <position position="54"/>
    </location>
    <ligand>
        <name>ATP</name>
        <dbReference type="ChEBI" id="CHEBI:30616"/>
    </ligand>
</feature>
<dbReference type="EMBL" id="JAATNW010000003">
    <property type="protein sequence ID" value="NMH59366.1"/>
    <property type="molecule type" value="Genomic_DNA"/>
</dbReference>
<evidence type="ECO:0000256" key="2">
    <source>
        <dbReference type="HAMAP-Rule" id="MF_00336"/>
    </source>
</evidence>
<name>A0ABX1R0D9_9ALTE</name>
<dbReference type="GO" id="GO:0004141">
    <property type="term" value="F:dethiobiotin synthase activity"/>
    <property type="evidence" value="ECO:0007669"/>
    <property type="project" value="UniProtKB-EC"/>
</dbReference>
<keyword evidence="2 3" id="KW-0436">Ligase</keyword>
<reference evidence="3 4" key="1">
    <citation type="submission" date="2020-03" db="EMBL/GenBank/DDBJ databases">
        <title>Alteromonas ponticola sp. nov., isolated from seawater.</title>
        <authorList>
            <person name="Yoon J.-H."/>
            <person name="Kim Y.-O."/>
        </authorList>
    </citation>
    <scope>NUCLEOTIDE SEQUENCE [LARGE SCALE GENOMIC DNA]</scope>
    <source>
        <strain evidence="3 4">MYP5</strain>
    </source>
</reference>
<feature type="binding site" evidence="2">
    <location>
        <begin position="116"/>
        <end position="119"/>
    </location>
    <ligand>
        <name>ATP</name>
        <dbReference type="ChEBI" id="CHEBI:30616"/>
    </ligand>
</feature>
<keyword evidence="2" id="KW-0460">Magnesium</keyword>
<evidence type="ECO:0000313" key="4">
    <source>
        <dbReference type="Proteomes" id="UP000709336"/>
    </source>
</evidence>
<comment type="caution">
    <text evidence="3">The sequence shown here is derived from an EMBL/GenBank/DDBJ whole genome shotgun (WGS) entry which is preliminary data.</text>
</comment>
<comment type="similarity">
    <text evidence="2">Belongs to the dethiobiotin synthetase family.</text>
</comment>
<feature type="active site" evidence="2">
    <location>
        <position position="37"/>
    </location>
</feature>
<comment type="catalytic activity">
    <reaction evidence="2">
        <text>(7R,8S)-7,8-diammoniononanoate + CO2 + ATP = (4R,5S)-dethiobiotin + ADP + phosphate + 3 H(+)</text>
        <dbReference type="Rhea" id="RHEA:15805"/>
        <dbReference type="ChEBI" id="CHEBI:15378"/>
        <dbReference type="ChEBI" id="CHEBI:16526"/>
        <dbReference type="ChEBI" id="CHEBI:30616"/>
        <dbReference type="ChEBI" id="CHEBI:43474"/>
        <dbReference type="ChEBI" id="CHEBI:149469"/>
        <dbReference type="ChEBI" id="CHEBI:149473"/>
        <dbReference type="ChEBI" id="CHEBI:456216"/>
        <dbReference type="EC" id="6.3.3.3"/>
    </reaction>
</comment>
<dbReference type="Proteomes" id="UP000709336">
    <property type="component" value="Unassembled WGS sequence"/>
</dbReference>
<dbReference type="NCBIfam" id="TIGR00347">
    <property type="entry name" value="bioD"/>
    <property type="match status" value="1"/>
</dbReference>
<gene>
    <name evidence="2 3" type="primary">bioD</name>
    <name evidence="3" type="ORF">HCJ96_04965</name>
</gene>
<comment type="pathway">
    <text evidence="2">Cofactor biosynthesis; biotin biosynthesis; biotin from 7,8-diaminononanoate: step 1/2.</text>
</comment>
<dbReference type="HAMAP" id="MF_00336">
    <property type="entry name" value="BioD"/>
    <property type="match status" value="1"/>
</dbReference>
<dbReference type="InterPro" id="IPR004472">
    <property type="entry name" value="DTB_synth_BioD"/>
</dbReference>
<keyword evidence="2" id="KW-0963">Cytoplasm</keyword>
<dbReference type="SUPFAM" id="SSF52540">
    <property type="entry name" value="P-loop containing nucleoside triphosphate hydrolases"/>
    <property type="match status" value="1"/>
</dbReference>
<comment type="caution">
    <text evidence="2">Lacks conserved residue(s) required for the propagation of feature annotation.</text>
</comment>
<organism evidence="3 4">
    <name type="scientific">Alteromonas ponticola</name>
    <dbReference type="NCBI Taxonomy" id="2720613"/>
    <lineage>
        <taxon>Bacteria</taxon>
        <taxon>Pseudomonadati</taxon>
        <taxon>Pseudomonadota</taxon>
        <taxon>Gammaproteobacteria</taxon>
        <taxon>Alteromonadales</taxon>
        <taxon>Alteromonadaceae</taxon>
        <taxon>Alteromonas/Salinimonas group</taxon>
        <taxon>Alteromonas</taxon>
    </lineage>
</organism>
<comment type="cofactor">
    <cofactor evidence="2">
        <name>Mg(2+)</name>
        <dbReference type="ChEBI" id="CHEBI:18420"/>
    </cofactor>
</comment>
<keyword evidence="4" id="KW-1185">Reference proteome</keyword>
<dbReference type="PIRSF" id="PIRSF006755">
    <property type="entry name" value="DTB_synth"/>
    <property type="match status" value="1"/>
</dbReference>
<feature type="binding site" evidence="2">
    <location>
        <position position="54"/>
    </location>
    <ligand>
        <name>Mg(2+)</name>
        <dbReference type="ChEBI" id="CHEBI:18420"/>
    </ligand>
</feature>
<dbReference type="Gene3D" id="3.40.50.300">
    <property type="entry name" value="P-loop containing nucleotide triphosphate hydrolases"/>
    <property type="match status" value="1"/>
</dbReference>
<dbReference type="Pfam" id="PF13500">
    <property type="entry name" value="AAA_26"/>
    <property type="match status" value="1"/>
</dbReference>
<dbReference type="InterPro" id="IPR027417">
    <property type="entry name" value="P-loop_NTPase"/>
</dbReference>
<dbReference type="PANTHER" id="PTHR43210:SF5">
    <property type="entry name" value="DETHIOBIOTIN SYNTHETASE"/>
    <property type="match status" value="1"/>
</dbReference>
<dbReference type="PANTHER" id="PTHR43210">
    <property type="entry name" value="DETHIOBIOTIN SYNTHETASE"/>
    <property type="match status" value="1"/>
</dbReference>
<evidence type="ECO:0000313" key="3">
    <source>
        <dbReference type="EMBL" id="NMH59366.1"/>
    </source>
</evidence>
<keyword evidence="1 2" id="KW-0093">Biotin biosynthesis</keyword>
<dbReference type="EC" id="6.3.3.3" evidence="2"/>